<evidence type="ECO:0000256" key="4">
    <source>
        <dbReference type="ARBA" id="ARBA00023136"/>
    </source>
</evidence>
<reference evidence="8 9" key="1">
    <citation type="submission" date="2022-11" db="EMBL/GenBank/DDBJ databases">
        <title>Mycobacterium sp. nov.</title>
        <authorList>
            <person name="Papic B."/>
            <person name="Spicic S."/>
            <person name="Duvnjak S."/>
        </authorList>
    </citation>
    <scope>NUCLEOTIDE SEQUENCE [LARGE SCALE GENOMIC DNA]</scope>
    <source>
        <strain evidence="8 9">CVI_P4</strain>
    </source>
</reference>
<evidence type="ECO:0000256" key="6">
    <source>
        <dbReference type="SAM" id="Phobius"/>
    </source>
</evidence>
<feature type="compositionally biased region" description="Pro residues" evidence="5">
    <location>
        <begin position="1"/>
        <end position="28"/>
    </location>
</feature>
<dbReference type="Pfam" id="PF06305">
    <property type="entry name" value="LapA_dom"/>
    <property type="match status" value="1"/>
</dbReference>
<sequence length="125" mass="12977">MTSEPSGPPNEPTPPVPPAPPPPPPDPPVSGAAKPVSEVTFTRAAALWSSVIVGLLILTILLIFIAQNTESTSFAFLGWHWSLPLGVAILLAAVCGGLVAVLAGAARIFQLRRAAKKNLKAARKN</sequence>
<protein>
    <submittedName>
        <fullName evidence="8">Lipopolysaccharide assembly protein LapA domain-containing protein</fullName>
    </submittedName>
</protein>
<keyword evidence="2 6" id="KW-0812">Transmembrane</keyword>
<keyword evidence="4 6" id="KW-0472">Membrane</keyword>
<evidence type="ECO:0000256" key="1">
    <source>
        <dbReference type="ARBA" id="ARBA00022475"/>
    </source>
</evidence>
<feature type="region of interest" description="Disordered" evidence="5">
    <location>
        <begin position="1"/>
        <end position="34"/>
    </location>
</feature>
<proteinExistence type="predicted"/>
<dbReference type="RefSeq" id="WP_265998178.1">
    <property type="nucleotide sequence ID" value="NZ_JAPJDN010000014.1"/>
</dbReference>
<evidence type="ECO:0000256" key="5">
    <source>
        <dbReference type="SAM" id="MobiDB-lite"/>
    </source>
</evidence>
<comment type="caution">
    <text evidence="8">The sequence shown here is derived from an EMBL/GenBank/DDBJ whole genome shotgun (WGS) entry which is preliminary data.</text>
</comment>
<name>A0ABT3SG39_9MYCO</name>
<dbReference type="Proteomes" id="UP001300745">
    <property type="component" value="Unassembled WGS sequence"/>
</dbReference>
<accession>A0ABT3SG39</accession>
<keyword evidence="1" id="KW-1003">Cell membrane</keyword>
<dbReference type="InterPro" id="IPR010445">
    <property type="entry name" value="LapA_dom"/>
</dbReference>
<evidence type="ECO:0000256" key="3">
    <source>
        <dbReference type="ARBA" id="ARBA00022989"/>
    </source>
</evidence>
<feature type="transmembrane region" description="Helical" evidence="6">
    <location>
        <begin position="85"/>
        <end position="109"/>
    </location>
</feature>
<gene>
    <name evidence="8" type="ORF">ORI27_17160</name>
</gene>
<dbReference type="EMBL" id="JAPJDO010000014">
    <property type="protein sequence ID" value="MCX2938438.1"/>
    <property type="molecule type" value="Genomic_DNA"/>
</dbReference>
<keyword evidence="9" id="KW-1185">Reference proteome</keyword>
<organism evidence="8 9">
    <name type="scientific">Mycobacterium pinniadriaticum</name>
    <dbReference type="NCBI Taxonomy" id="2994102"/>
    <lineage>
        <taxon>Bacteria</taxon>
        <taxon>Bacillati</taxon>
        <taxon>Actinomycetota</taxon>
        <taxon>Actinomycetes</taxon>
        <taxon>Mycobacteriales</taxon>
        <taxon>Mycobacteriaceae</taxon>
        <taxon>Mycobacterium</taxon>
    </lineage>
</organism>
<evidence type="ECO:0000313" key="9">
    <source>
        <dbReference type="Proteomes" id="UP001300745"/>
    </source>
</evidence>
<evidence type="ECO:0000313" key="8">
    <source>
        <dbReference type="EMBL" id="MCX2938438.1"/>
    </source>
</evidence>
<evidence type="ECO:0000256" key="2">
    <source>
        <dbReference type="ARBA" id="ARBA00022692"/>
    </source>
</evidence>
<evidence type="ECO:0000259" key="7">
    <source>
        <dbReference type="Pfam" id="PF06305"/>
    </source>
</evidence>
<feature type="transmembrane region" description="Helical" evidence="6">
    <location>
        <begin position="44"/>
        <end position="65"/>
    </location>
</feature>
<keyword evidence="3 6" id="KW-1133">Transmembrane helix</keyword>
<feature type="domain" description="Lipopolysaccharide assembly protein A" evidence="7">
    <location>
        <begin position="67"/>
        <end position="123"/>
    </location>
</feature>